<dbReference type="eggNOG" id="COG1388">
    <property type="taxonomic scope" value="Bacteria"/>
</dbReference>
<dbReference type="PANTHER" id="PTHR33734:SF22">
    <property type="entry name" value="MEMBRANE-BOUND LYTIC MUREIN TRANSGLYCOSYLASE D"/>
    <property type="match status" value="1"/>
</dbReference>
<dbReference type="Pfam" id="PF05257">
    <property type="entry name" value="CHAP"/>
    <property type="match status" value="1"/>
</dbReference>
<comment type="caution">
    <text evidence="7">The sequence shown here is derived from an EMBL/GenBank/DDBJ whole genome shotgun (WGS) entry which is preliminary data.</text>
</comment>
<reference evidence="7 8" key="1">
    <citation type="journal article" date="2013" name="Genome Announc.">
        <title>Genome Sequence of Staphylococcus massiliensis Strain S46, Isolated from the Surface of Healthy Human Skin.</title>
        <authorList>
            <person name="Srivastav R."/>
            <person name="Singh A."/>
            <person name="Jangir P.K."/>
            <person name="Kumari C."/>
            <person name="Muduli S."/>
            <person name="Sharma R."/>
        </authorList>
    </citation>
    <scope>NUCLEOTIDE SEQUENCE [LARGE SCALE GENOMIC DNA]</scope>
    <source>
        <strain evidence="7 8">S46</strain>
    </source>
</reference>
<dbReference type="InterPro" id="IPR038765">
    <property type="entry name" value="Papain-like_cys_pep_sf"/>
</dbReference>
<evidence type="ECO:0000313" key="8">
    <source>
        <dbReference type="Proteomes" id="UP000009885"/>
    </source>
</evidence>
<dbReference type="GO" id="GO:0071555">
    <property type="term" value="P:cell wall organization"/>
    <property type="evidence" value="ECO:0007669"/>
    <property type="project" value="UniProtKB-KW"/>
</dbReference>
<accession>K9AR48</accession>
<dbReference type="eggNOG" id="COG3942">
    <property type="taxonomic scope" value="Bacteria"/>
</dbReference>
<dbReference type="RefSeq" id="WP_009383070.1">
    <property type="nucleotide sequence ID" value="NZ_AMSQ01000006.1"/>
</dbReference>
<feature type="chain" id="PRO_5003926319" evidence="4">
    <location>
        <begin position="25"/>
        <end position="325"/>
    </location>
</feature>
<organism evidence="7 8">
    <name type="scientific">Staphylococcus massiliensis S46</name>
    <dbReference type="NCBI Taxonomy" id="1229783"/>
    <lineage>
        <taxon>Bacteria</taxon>
        <taxon>Bacillati</taxon>
        <taxon>Bacillota</taxon>
        <taxon>Bacilli</taxon>
        <taxon>Bacillales</taxon>
        <taxon>Staphylococcaceae</taxon>
        <taxon>Staphylococcus</taxon>
    </lineage>
</organism>
<dbReference type="Gene3D" id="3.10.350.10">
    <property type="entry name" value="LysM domain"/>
    <property type="match status" value="1"/>
</dbReference>
<keyword evidence="2" id="KW-0378">Hydrolase</keyword>
<protein>
    <submittedName>
        <fullName evidence="7">Uncharacterized protein</fullName>
    </submittedName>
</protein>
<dbReference type="Gene3D" id="3.90.1720.10">
    <property type="entry name" value="endopeptidase domain like (from Nostoc punctiforme)"/>
    <property type="match status" value="1"/>
</dbReference>
<dbReference type="Pfam" id="PF01476">
    <property type="entry name" value="LysM"/>
    <property type="match status" value="2"/>
</dbReference>
<dbReference type="SUPFAM" id="SSF54106">
    <property type="entry name" value="LysM domain"/>
    <property type="match status" value="1"/>
</dbReference>
<dbReference type="PATRIC" id="fig|1229783.3.peg.978"/>
<dbReference type="PROSITE" id="PS51782">
    <property type="entry name" value="LYSM"/>
    <property type="match status" value="1"/>
</dbReference>
<proteinExistence type="predicted"/>
<dbReference type="OrthoDB" id="2409959at2"/>
<evidence type="ECO:0000259" key="5">
    <source>
        <dbReference type="PROSITE" id="PS50911"/>
    </source>
</evidence>
<feature type="domain" description="LysM" evidence="6">
    <location>
        <begin position="73"/>
        <end position="116"/>
    </location>
</feature>
<dbReference type="SMART" id="SM00257">
    <property type="entry name" value="LysM"/>
    <property type="match status" value="1"/>
</dbReference>
<dbReference type="Proteomes" id="UP000009885">
    <property type="component" value="Unassembled WGS sequence"/>
</dbReference>
<keyword evidence="8" id="KW-1185">Reference proteome</keyword>
<dbReference type="AlphaFoldDB" id="K9AR48"/>
<dbReference type="SUPFAM" id="SSF54001">
    <property type="entry name" value="Cysteine proteinases"/>
    <property type="match status" value="1"/>
</dbReference>
<dbReference type="GO" id="GO:0008932">
    <property type="term" value="F:lytic endotransglycosylase activity"/>
    <property type="evidence" value="ECO:0007669"/>
    <property type="project" value="TreeGrafter"/>
</dbReference>
<feature type="domain" description="Peptidase C51" evidence="5">
    <location>
        <begin position="204"/>
        <end position="325"/>
    </location>
</feature>
<evidence type="ECO:0000259" key="6">
    <source>
        <dbReference type="PROSITE" id="PS51782"/>
    </source>
</evidence>
<dbReference type="PANTHER" id="PTHR33734">
    <property type="entry name" value="LYSM DOMAIN-CONTAINING GPI-ANCHORED PROTEIN 2"/>
    <property type="match status" value="1"/>
</dbReference>
<dbReference type="EMBL" id="AMSQ01000006">
    <property type="protein sequence ID" value="EKU48511.1"/>
    <property type="molecule type" value="Genomic_DNA"/>
</dbReference>
<feature type="signal peptide" evidence="4">
    <location>
        <begin position="1"/>
        <end position="24"/>
    </location>
</feature>
<keyword evidence="3" id="KW-0961">Cell wall biogenesis/degradation</keyword>
<evidence type="ECO:0000256" key="1">
    <source>
        <dbReference type="ARBA" id="ARBA00022729"/>
    </source>
</evidence>
<evidence type="ECO:0000256" key="2">
    <source>
        <dbReference type="ARBA" id="ARBA00022801"/>
    </source>
</evidence>
<dbReference type="STRING" id="1229783.C273_04850"/>
<dbReference type="InterPro" id="IPR007921">
    <property type="entry name" value="CHAP_dom"/>
</dbReference>
<dbReference type="CDD" id="cd00118">
    <property type="entry name" value="LysM"/>
    <property type="match status" value="1"/>
</dbReference>
<evidence type="ECO:0000256" key="4">
    <source>
        <dbReference type="SAM" id="SignalP"/>
    </source>
</evidence>
<name>K9AR48_9STAP</name>
<keyword evidence="1 4" id="KW-0732">Signal</keyword>
<evidence type="ECO:0000256" key="3">
    <source>
        <dbReference type="ARBA" id="ARBA00023316"/>
    </source>
</evidence>
<sequence>MKKVIYSAIATTALSTFIANEADAAQQFTTNQDMQLDEIANLFATTSDEIQALNQLNGTYIEKNATIAVPDQDIVIVKEGDSLQKISQTYNVSVQTLLEWNQLNDTTIYPGELLAVSEKGAQHINQLATPVTPNYETTYNEVSTSNVENVQVQANTYAQNQEVKNEAYVPVATNEVNYNGDYQVAAPTNAPSVSHVSYNQTQSYSQPASQTYTAPQSFSGSNLYNWGQCTYYAFERRQQLGKGVGSLWGNANNWASAARSNGYTVNNTPSVGAIFQSGNGAYGHVGVVEAINADGSIQVSEMNWNGVGVKSYRNVSNTGAYNYIH</sequence>
<dbReference type="GO" id="GO:0016787">
    <property type="term" value="F:hydrolase activity"/>
    <property type="evidence" value="ECO:0007669"/>
    <property type="project" value="UniProtKB-KW"/>
</dbReference>
<dbReference type="PROSITE" id="PS50911">
    <property type="entry name" value="CHAP"/>
    <property type="match status" value="1"/>
</dbReference>
<evidence type="ECO:0000313" key="7">
    <source>
        <dbReference type="EMBL" id="EKU48511.1"/>
    </source>
</evidence>
<dbReference type="InterPro" id="IPR018392">
    <property type="entry name" value="LysM"/>
</dbReference>
<gene>
    <name evidence="7" type="ORF">C273_04850</name>
</gene>
<dbReference type="InterPro" id="IPR036779">
    <property type="entry name" value="LysM_dom_sf"/>
</dbReference>